<evidence type="ECO:0000259" key="1">
    <source>
        <dbReference type="Pfam" id="PF22513"/>
    </source>
</evidence>
<protein>
    <recommendedName>
        <fullName evidence="1">Antitoxin FitA-like ribbon-helix-helix domain-containing protein</fullName>
    </recommendedName>
</protein>
<dbReference type="RefSeq" id="WP_009147909.1">
    <property type="nucleotide sequence ID" value="NZ_CP121471.1"/>
</dbReference>
<dbReference type="SUPFAM" id="SSF47598">
    <property type="entry name" value="Ribbon-helix-helix"/>
    <property type="match status" value="1"/>
</dbReference>
<dbReference type="STRING" id="631362.Thi970DRAFT_01528"/>
<keyword evidence="3" id="KW-1185">Reference proteome</keyword>
<reference evidence="3" key="1">
    <citation type="submission" date="2011-06" db="EMBL/GenBank/DDBJ databases">
        <authorList>
            <consortium name="US DOE Joint Genome Institute (JGI-PGF)"/>
            <person name="Lucas S."/>
            <person name="Han J."/>
            <person name="Lapidus A."/>
            <person name="Cheng J.-F."/>
            <person name="Goodwin L."/>
            <person name="Pitluck S."/>
            <person name="Peters L."/>
            <person name="Land M.L."/>
            <person name="Hauser L."/>
            <person name="Vogl K."/>
            <person name="Liu Z."/>
            <person name="Overmann J."/>
            <person name="Frigaard N.-U."/>
            <person name="Bryant D.A."/>
            <person name="Woyke T.J."/>
        </authorList>
    </citation>
    <scope>NUCLEOTIDE SEQUENCE [LARGE SCALE GENOMIC DNA]</scope>
    <source>
        <strain evidence="3">970</strain>
    </source>
</reference>
<dbReference type="AlphaFoldDB" id="H8Z0U2"/>
<gene>
    <name evidence="2" type="ORF">Thi970DRAFT_01528</name>
</gene>
<dbReference type="GO" id="GO:0006355">
    <property type="term" value="P:regulation of DNA-templated transcription"/>
    <property type="evidence" value="ECO:0007669"/>
    <property type="project" value="InterPro"/>
</dbReference>
<evidence type="ECO:0000313" key="3">
    <source>
        <dbReference type="Proteomes" id="UP000002964"/>
    </source>
</evidence>
<evidence type="ECO:0000313" key="2">
    <source>
        <dbReference type="EMBL" id="EIC21324.1"/>
    </source>
</evidence>
<dbReference type="EMBL" id="JH603169">
    <property type="protein sequence ID" value="EIC21324.1"/>
    <property type="molecule type" value="Genomic_DNA"/>
</dbReference>
<dbReference type="InterPro" id="IPR053853">
    <property type="entry name" value="FitA-like_RHH"/>
</dbReference>
<accession>H8Z0U2</accession>
<dbReference type="Proteomes" id="UP000002964">
    <property type="component" value="Unassembled WGS sequence"/>
</dbReference>
<dbReference type="HOGENOM" id="CLU_2248859_0_0_6"/>
<sequence>MPSLMLRDIPDDLHHRLKAVAAAHQRSVPQQAMLALESALSAEASLKCEDSSSAVAGTASLSADARPDLEQSLAWLRRELWALPVRDARPAEAILDYNNDGLCN</sequence>
<dbReference type="Gene3D" id="1.10.1220.10">
    <property type="entry name" value="Met repressor-like"/>
    <property type="match status" value="1"/>
</dbReference>
<organism evidence="2 3">
    <name type="scientific">Thiorhodovibrio frisius</name>
    <dbReference type="NCBI Taxonomy" id="631362"/>
    <lineage>
        <taxon>Bacteria</taxon>
        <taxon>Pseudomonadati</taxon>
        <taxon>Pseudomonadota</taxon>
        <taxon>Gammaproteobacteria</taxon>
        <taxon>Chromatiales</taxon>
        <taxon>Chromatiaceae</taxon>
        <taxon>Thiorhodovibrio</taxon>
    </lineage>
</organism>
<name>H8Z0U2_9GAMM</name>
<reference evidence="2 3" key="2">
    <citation type="submission" date="2011-11" db="EMBL/GenBank/DDBJ databases">
        <authorList>
            <consortium name="US DOE Joint Genome Institute"/>
            <person name="Lucas S."/>
            <person name="Han J."/>
            <person name="Lapidus A."/>
            <person name="Cheng J.-F."/>
            <person name="Goodwin L."/>
            <person name="Pitluck S."/>
            <person name="Peters L."/>
            <person name="Ovchinnikova G."/>
            <person name="Zhang X."/>
            <person name="Detter J.C."/>
            <person name="Han C."/>
            <person name="Tapia R."/>
            <person name="Land M."/>
            <person name="Hauser L."/>
            <person name="Kyrpides N."/>
            <person name="Ivanova N."/>
            <person name="Pagani I."/>
            <person name="Vogl K."/>
            <person name="Liu Z."/>
            <person name="Overmann J."/>
            <person name="Frigaard N.-U."/>
            <person name="Bryant D."/>
            <person name="Woyke T."/>
        </authorList>
    </citation>
    <scope>NUCLEOTIDE SEQUENCE [LARGE SCALE GENOMIC DNA]</scope>
    <source>
        <strain evidence="2 3">970</strain>
    </source>
</reference>
<proteinExistence type="predicted"/>
<dbReference type="InterPro" id="IPR010985">
    <property type="entry name" value="Ribbon_hlx_hlx"/>
</dbReference>
<dbReference type="Pfam" id="PF22513">
    <property type="entry name" value="FitA-like_RHH"/>
    <property type="match status" value="1"/>
</dbReference>
<feature type="domain" description="Antitoxin FitA-like ribbon-helix-helix" evidence="1">
    <location>
        <begin position="2"/>
        <end position="40"/>
    </location>
</feature>
<dbReference type="InterPro" id="IPR013321">
    <property type="entry name" value="Arc_rbn_hlx_hlx"/>
</dbReference>